<accession>A0A8X6UFQ9</accession>
<gene>
    <name evidence="1" type="ORF">NPIL_455171</name>
</gene>
<name>A0A8X6UFQ9_NEPPI</name>
<keyword evidence="2" id="KW-1185">Reference proteome</keyword>
<reference evidence="1" key="1">
    <citation type="submission" date="2020-08" db="EMBL/GenBank/DDBJ databases">
        <title>Multicomponent nature underlies the extraordinary mechanical properties of spider dragline silk.</title>
        <authorList>
            <person name="Kono N."/>
            <person name="Nakamura H."/>
            <person name="Mori M."/>
            <person name="Yoshida Y."/>
            <person name="Ohtoshi R."/>
            <person name="Malay A.D."/>
            <person name="Moran D.A.P."/>
            <person name="Tomita M."/>
            <person name="Numata K."/>
            <person name="Arakawa K."/>
        </authorList>
    </citation>
    <scope>NUCLEOTIDE SEQUENCE</scope>
</reference>
<protein>
    <submittedName>
        <fullName evidence="1">Uncharacterized protein</fullName>
    </submittedName>
</protein>
<evidence type="ECO:0000313" key="1">
    <source>
        <dbReference type="EMBL" id="GFU12544.1"/>
    </source>
</evidence>
<dbReference type="Proteomes" id="UP000887013">
    <property type="component" value="Unassembled WGS sequence"/>
</dbReference>
<evidence type="ECO:0000313" key="2">
    <source>
        <dbReference type="Proteomes" id="UP000887013"/>
    </source>
</evidence>
<dbReference type="AlphaFoldDB" id="A0A8X6UFQ9"/>
<sequence length="118" mass="13201">MLFTAPGRPTCADLDPLLPTACWPSEPQSELLGARSRLSPRWLNWSSNKKPASTSTNRPYGISCRCFVSCKASELDSSLTRNVVTGKPFVKMCNILKQTGLRFPFDARHRCFVAVVYF</sequence>
<dbReference type="EMBL" id="BMAW01078800">
    <property type="protein sequence ID" value="GFU12544.1"/>
    <property type="molecule type" value="Genomic_DNA"/>
</dbReference>
<proteinExistence type="predicted"/>
<comment type="caution">
    <text evidence="1">The sequence shown here is derived from an EMBL/GenBank/DDBJ whole genome shotgun (WGS) entry which is preliminary data.</text>
</comment>
<organism evidence="1 2">
    <name type="scientific">Nephila pilipes</name>
    <name type="common">Giant wood spider</name>
    <name type="synonym">Nephila maculata</name>
    <dbReference type="NCBI Taxonomy" id="299642"/>
    <lineage>
        <taxon>Eukaryota</taxon>
        <taxon>Metazoa</taxon>
        <taxon>Ecdysozoa</taxon>
        <taxon>Arthropoda</taxon>
        <taxon>Chelicerata</taxon>
        <taxon>Arachnida</taxon>
        <taxon>Araneae</taxon>
        <taxon>Araneomorphae</taxon>
        <taxon>Entelegynae</taxon>
        <taxon>Araneoidea</taxon>
        <taxon>Nephilidae</taxon>
        <taxon>Nephila</taxon>
    </lineage>
</organism>